<dbReference type="InterPro" id="IPR007758">
    <property type="entry name" value="Nucleoporin_NSP1_C"/>
</dbReference>
<evidence type="ECO:0000313" key="25">
    <source>
        <dbReference type="Proteomes" id="UP000245340"/>
    </source>
</evidence>
<evidence type="ECO:0000256" key="23">
    <source>
        <dbReference type="SAM" id="Coils"/>
    </source>
</evidence>
<evidence type="ECO:0000256" key="6">
    <source>
        <dbReference type="ARBA" id="ARBA00022490"/>
    </source>
</evidence>
<evidence type="ECO:0000256" key="10">
    <source>
        <dbReference type="ARBA" id="ARBA00022927"/>
    </source>
</evidence>
<keyword evidence="17" id="KW-0206">Cytoskeleton</keyword>
<keyword evidence="8" id="KW-0677">Repeat</keyword>
<evidence type="ECO:0000256" key="2">
    <source>
        <dbReference type="ARBA" id="ARBA00004567"/>
    </source>
</evidence>
<keyword evidence="7" id="KW-0597">Phosphoprotein</keyword>
<keyword evidence="14" id="KW-0906">Nuclear pore complex</keyword>
<dbReference type="PANTHER" id="PTHR12084:SF0">
    <property type="entry name" value="NUCLEAR PORE GLYCOPROTEIN P62"/>
    <property type="match status" value="1"/>
</dbReference>
<feature type="coiled-coil region" evidence="23">
    <location>
        <begin position="357"/>
        <end position="391"/>
    </location>
</feature>
<evidence type="ECO:0000256" key="18">
    <source>
        <dbReference type="ARBA" id="ARBA00023242"/>
    </source>
</evidence>
<keyword evidence="16" id="KW-0325">Glycoprotein</keyword>
<keyword evidence="6" id="KW-0963">Cytoplasm</keyword>
<comment type="function">
    <text evidence="19">Essential component of the nuclear pore complex. The N-terminal is probably involved in nucleocytoplasmic transport. The C-terminal is involved in protein-protein interaction probably via coiled-coil formation, promotes its association with centrosomes and may function in anchorage of p62 to the pore complex. Plays a role in mitotic cell cycle progression by regulating centrosome segregation, centriole maturation and spindle orientation. It might be involved in protein recruitment to the centrosome after nuclear breakdown.</text>
</comment>
<dbReference type="InterPro" id="IPR026010">
    <property type="entry name" value="NSP1/NUP62"/>
</dbReference>
<dbReference type="GO" id="GO:0044613">
    <property type="term" value="C:nuclear pore central transport channel"/>
    <property type="evidence" value="ECO:0007669"/>
    <property type="project" value="TreeGrafter"/>
</dbReference>
<dbReference type="GO" id="GO:0031965">
    <property type="term" value="C:nuclear membrane"/>
    <property type="evidence" value="ECO:0007669"/>
    <property type="project" value="UniProtKB-ARBA"/>
</dbReference>
<sequence>MAPDLGTEAVSAQARLAGRKTVSEVLSIYFGSLTASGGGKHQGSGVISGFHFGGIGTPSGGFTFGSAKTIATTSATGFTFSTPVITGGLGLGTKQCPITLGDSIQPFAFGSAIQSAPATGLSFISESTPQTGRASFNAVSAVENAAQPIAFAGLPLTPATQRLVAQLLHNQSFLSTLVDGPHRCASLASASTADATTCSSTMLFTSMSNASTSAATGLSFGAPATSTGTFGGITLGFGLKFPGADGAAHTASTTASTTTTTTVTTTTTTTTTTSGFTLNLRSLTSSGINNIVPVGINSLPFTSTVNAIVTPVMTYGQLEGLINKWSLDLEDQEKYFLHQSAQVNAWDRTLIENGEKITTLHGEVEKVKLDQQRLEQELDFILSQQKELEDLLTPLEEFVKDQSGSAYLQHADEGHGKTYKLAENIDAQLKRMAQDLKDIIEHLNTFGSPADTTDPLQQICKILNAHMDSLQWINRNSDRGEPLMQVMWSNLCLITGYTAEDGPGAQPETAALRDYNSQSPALHHNPLRVGRTEFWDLKSAAYSSKLEIGACGNMKR</sequence>
<evidence type="ECO:0000256" key="5">
    <source>
        <dbReference type="ARBA" id="ARBA00022448"/>
    </source>
</evidence>
<dbReference type="FunFam" id="1.20.5.170:FF:000045">
    <property type="entry name" value="nuclear pore glycoprotein p62"/>
    <property type="match status" value="1"/>
</dbReference>
<dbReference type="Proteomes" id="UP000245340">
    <property type="component" value="Unplaced"/>
</dbReference>
<keyword evidence="12" id="KW-0811">Translocation</keyword>
<evidence type="ECO:0000256" key="9">
    <source>
        <dbReference type="ARBA" id="ARBA00022816"/>
    </source>
</evidence>
<evidence type="ECO:0000259" key="24">
    <source>
        <dbReference type="Pfam" id="PF05064"/>
    </source>
</evidence>
<name>A0A9B0HBR6_ODORO</name>
<gene>
    <name evidence="26" type="primary">LOC101372453</name>
</gene>
<evidence type="ECO:0000256" key="21">
    <source>
        <dbReference type="ARBA" id="ARBA00077062"/>
    </source>
</evidence>
<dbReference type="AlphaFoldDB" id="A0A9B0HBR6"/>
<dbReference type="GO" id="GO:0017056">
    <property type="term" value="F:structural constituent of nuclear pore"/>
    <property type="evidence" value="ECO:0007669"/>
    <property type="project" value="InterPro"/>
</dbReference>
<evidence type="ECO:0000256" key="22">
    <source>
        <dbReference type="ARBA" id="ARBA00081791"/>
    </source>
</evidence>
<dbReference type="GO" id="GO:0051028">
    <property type="term" value="P:mRNA transport"/>
    <property type="evidence" value="ECO:0007669"/>
    <property type="project" value="UniProtKB-KW"/>
</dbReference>
<keyword evidence="15" id="KW-1015">Disulfide bond</keyword>
<dbReference type="GO" id="GO:0000922">
    <property type="term" value="C:spindle pole"/>
    <property type="evidence" value="ECO:0007669"/>
    <property type="project" value="UniProtKB-SubCell"/>
</dbReference>
<evidence type="ECO:0000256" key="13">
    <source>
        <dbReference type="ARBA" id="ARBA00023054"/>
    </source>
</evidence>
<keyword evidence="25" id="KW-1185">Reference proteome</keyword>
<dbReference type="RefSeq" id="XP_004414471.1">
    <property type="nucleotide sequence ID" value="XM_004414414.1"/>
</dbReference>
<proteinExistence type="inferred from homology"/>
<evidence type="ECO:0000256" key="12">
    <source>
        <dbReference type="ARBA" id="ARBA00023010"/>
    </source>
</evidence>
<dbReference type="GO" id="GO:0005543">
    <property type="term" value="F:phospholipid binding"/>
    <property type="evidence" value="ECO:0007669"/>
    <property type="project" value="TreeGrafter"/>
</dbReference>
<evidence type="ECO:0000256" key="3">
    <source>
        <dbReference type="ARBA" id="ARBA00004647"/>
    </source>
</evidence>
<feature type="domain" description="Nucleoporin NSP1-like C-terminal" evidence="24">
    <location>
        <begin position="304"/>
        <end position="413"/>
    </location>
</feature>
<evidence type="ECO:0000256" key="16">
    <source>
        <dbReference type="ARBA" id="ARBA00023180"/>
    </source>
</evidence>
<keyword evidence="11" id="KW-0007">Acetylation</keyword>
<evidence type="ECO:0000256" key="15">
    <source>
        <dbReference type="ARBA" id="ARBA00023157"/>
    </source>
</evidence>
<reference evidence="26" key="1">
    <citation type="submission" date="2025-08" db="UniProtKB">
        <authorList>
            <consortium name="RefSeq"/>
        </authorList>
    </citation>
    <scope>IDENTIFICATION</scope>
</reference>
<evidence type="ECO:0000313" key="26">
    <source>
        <dbReference type="RefSeq" id="XP_004414471.1"/>
    </source>
</evidence>
<dbReference type="Gene3D" id="1.20.5.170">
    <property type="match status" value="1"/>
</dbReference>
<evidence type="ECO:0000256" key="20">
    <source>
        <dbReference type="ARBA" id="ARBA00070660"/>
    </source>
</evidence>
<dbReference type="GO" id="GO:0006405">
    <property type="term" value="P:RNA export from nucleus"/>
    <property type="evidence" value="ECO:0007669"/>
    <property type="project" value="TreeGrafter"/>
</dbReference>
<evidence type="ECO:0000256" key="11">
    <source>
        <dbReference type="ARBA" id="ARBA00022990"/>
    </source>
</evidence>
<evidence type="ECO:0000256" key="1">
    <source>
        <dbReference type="ARBA" id="ARBA00004300"/>
    </source>
</evidence>
<dbReference type="PANTHER" id="PTHR12084">
    <property type="entry name" value="NUCLEAR PORE GLYCOPROTEIN P62-RELATED"/>
    <property type="match status" value="1"/>
</dbReference>
<keyword evidence="10" id="KW-0653">Protein transport</keyword>
<keyword evidence="5" id="KW-0813">Transport</keyword>
<evidence type="ECO:0000256" key="17">
    <source>
        <dbReference type="ARBA" id="ARBA00023212"/>
    </source>
</evidence>
<evidence type="ECO:0000256" key="7">
    <source>
        <dbReference type="ARBA" id="ARBA00022553"/>
    </source>
</evidence>
<dbReference type="Pfam" id="PF05064">
    <property type="entry name" value="Nsp1_C"/>
    <property type="match status" value="1"/>
</dbReference>
<keyword evidence="13 23" id="KW-0175">Coiled coil</keyword>
<dbReference type="GO" id="GO:0006606">
    <property type="term" value="P:protein import into nucleus"/>
    <property type="evidence" value="ECO:0007669"/>
    <property type="project" value="TreeGrafter"/>
</dbReference>
<keyword evidence="18" id="KW-0539">Nucleus</keyword>
<keyword evidence="9" id="KW-0509">mRNA transport</keyword>
<evidence type="ECO:0000256" key="19">
    <source>
        <dbReference type="ARBA" id="ARBA00056849"/>
    </source>
</evidence>
<comment type="subcellular location">
    <subcellularLocation>
        <location evidence="1">Cytoplasm</location>
        <location evidence="1">Cytoskeleton</location>
        <location evidence="1">Microtubule organizing center</location>
        <location evidence="1">Centrosome</location>
    </subcellularLocation>
    <subcellularLocation>
        <location evidence="3">Cytoplasm</location>
        <location evidence="3">Cytoskeleton</location>
        <location evidence="3">Spindle pole</location>
    </subcellularLocation>
    <subcellularLocation>
        <location evidence="2">Nucleus</location>
        <location evidence="2">Nuclear pore complex</location>
    </subcellularLocation>
</comment>
<evidence type="ECO:0000256" key="4">
    <source>
        <dbReference type="ARBA" id="ARBA00005911"/>
    </source>
</evidence>
<accession>A0A9B0HBR6</accession>
<evidence type="ECO:0000256" key="14">
    <source>
        <dbReference type="ARBA" id="ARBA00023132"/>
    </source>
</evidence>
<organism evidence="25 26">
    <name type="scientific">Odobenus rosmarus divergens</name>
    <name type="common">Pacific walrus</name>
    <dbReference type="NCBI Taxonomy" id="9708"/>
    <lineage>
        <taxon>Eukaryota</taxon>
        <taxon>Metazoa</taxon>
        <taxon>Chordata</taxon>
        <taxon>Craniata</taxon>
        <taxon>Vertebrata</taxon>
        <taxon>Euteleostomi</taxon>
        <taxon>Mammalia</taxon>
        <taxon>Eutheria</taxon>
        <taxon>Laurasiatheria</taxon>
        <taxon>Carnivora</taxon>
        <taxon>Caniformia</taxon>
        <taxon>Pinnipedia</taxon>
        <taxon>Odobenidae</taxon>
        <taxon>Odobenus</taxon>
    </lineage>
</organism>
<comment type="similarity">
    <text evidence="4">Belongs to the nucleoporin NSP1/NUP62 family.</text>
</comment>
<dbReference type="GO" id="GO:0005813">
    <property type="term" value="C:centrosome"/>
    <property type="evidence" value="ECO:0007669"/>
    <property type="project" value="UniProtKB-SubCell"/>
</dbReference>
<evidence type="ECO:0000256" key="8">
    <source>
        <dbReference type="ARBA" id="ARBA00022737"/>
    </source>
</evidence>
<protein>
    <recommendedName>
        <fullName evidence="20">Nuclear pore glycoprotein p62</fullName>
    </recommendedName>
    <alternativeName>
        <fullName evidence="21">62 kDa nucleoporin</fullName>
    </alternativeName>
    <alternativeName>
        <fullName evidence="22">Nucleoporin Nup62</fullName>
    </alternativeName>
</protein>